<feature type="domain" description="Dyp-type peroxidase C-terminal" evidence="15">
    <location>
        <begin position="229"/>
        <end position="410"/>
    </location>
</feature>
<dbReference type="InterPro" id="IPR006314">
    <property type="entry name" value="Dyp_peroxidase"/>
</dbReference>
<keyword evidence="2 13" id="KW-0575">Peroxidase</keyword>
<dbReference type="EC" id="1.11.1.-" evidence="13"/>
<evidence type="ECO:0000256" key="11">
    <source>
        <dbReference type="ARBA" id="ARBA00033775"/>
    </source>
</evidence>
<dbReference type="STRING" id="640132.Srot_0517"/>
<dbReference type="InterPro" id="IPR006311">
    <property type="entry name" value="TAT_signal"/>
</dbReference>
<evidence type="ECO:0000256" key="7">
    <source>
        <dbReference type="ARBA" id="ARBA00023004"/>
    </source>
</evidence>
<dbReference type="InterPro" id="IPR011008">
    <property type="entry name" value="Dimeric_a/b-barrel"/>
</dbReference>
<dbReference type="EMBL" id="CP001958">
    <property type="protein sequence ID" value="ADG97001.1"/>
    <property type="molecule type" value="Genomic_DNA"/>
</dbReference>
<accession>D6ZC24</accession>
<dbReference type="GO" id="GO:0004601">
    <property type="term" value="F:peroxidase activity"/>
    <property type="evidence" value="ECO:0007669"/>
    <property type="project" value="UniProtKB-KW"/>
</dbReference>
<evidence type="ECO:0000256" key="8">
    <source>
        <dbReference type="ARBA" id="ARBA00023239"/>
    </source>
</evidence>
<dbReference type="InterPro" id="IPR048327">
    <property type="entry name" value="Dyp_perox_N"/>
</dbReference>
<keyword evidence="17" id="KW-1185">Reference proteome</keyword>
<sequence length="424" mass="45668">MNNSLEPRYSRRQLLAVGGASAVVAAGAGAAAGRAHIPERAAAGSDRDGVVPFRAAHQAGIVTAQQDQLHFAALDVMTESREELVALIKQWTVMAERMTKGQEATPGGAMGGNPLAPPQDTGEAFDLAPAQLTITVGFGPGIFEKDGKDRFGLAKHRPEPLTPLPGFPGDALEPARCGGDVVIQACANDPQVAVHAVRNLVRTGFGVVSVRWSQLGFGRTSSTSTRQVTPRNLFGFKDGTNNIKAEETNELDKHIWVAKDDGPDWLVGGTYLVARRIRMNIERWDRDFLKDQEQTIGRTKESGAPLSGGGEFEPLDLDAKLGVEPAIPWNAHVRLASHQNLGGIRILRRGYNFTDGSDGVGHLDAGLFFLAFCRDPQKQFVPMQQTLAKSDALNEYIKHTGSALFVCPPGLGDGEYWGQKLFEG</sequence>
<dbReference type="KEGG" id="srt:Srot_0517"/>
<dbReference type="Pfam" id="PF20628">
    <property type="entry name" value="Dyp_perox_C"/>
    <property type="match status" value="1"/>
</dbReference>
<evidence type="ECO:0000313" key="17">
    <source>
        <dbReference type="Proteomes" id="UP000002247"/>
    </source>
</evidence>
<keyword evidence="3 13" id="KW-0349">Heme</keyword>
<evidence type="ECO:0000256" key="9">
    <source>
        <dbReference type="ARBA" id="ARBA00025737"/>
    </source>
</evidence>
<comment type="catalytic activity">
    <reaction evidence="12">
        <text>heme b + 2 H(+) = protoporphyrin IX + Fe(2+)</text>
        <dbReference type="Rhea" id="RHEA:22584"/>
        <dbReference type="ChEBI" id="CHEBI:15378"/>
        <dbReference type="ChEBI" id="CHEBI:29033"/>
        <dbReference type="ChEBI" id="CHEBI:57306"/>
        <dbReference type="ChEBI" id="CHEBI:60344"/>
        <dbReference type="EC" id="4.98.1.1"/>
    </reaction>
    <physiologicalReaction direction="left-to-right" evidence="12">
        <dbReference type="Rhea" id="RHEA:22585"/>
    </physiologicalReaction>
</comment>
<comment type="subcellular location">
    <subcellularLocation>
        <location evidence="1">Cell envelope</location>
    </subcellularLocation>
</comment>
<evidence type="ECO:0000256" key="12">
    <source>
        <dbReference type="ARBA" id="ARBA00048856"/>
    </source>
</evidence>
<protein>
    <recommendedName>
        <fullName evidence="10 13">Deferrochelatase</fullName>
        <ecNumber evidence="13">1.11.1.-</ecNumber>
    </recommendedName>
    <alternativeName>
        <fullName evidence="11 13">Peroxidase EfeB</fullName>
    </alternativeName>
</protein>
<evidence type="ECO:0000256" key="13">
    <source>
        <dbReference type="RuleBase" id="RU365017"/>
    </source>
</evidence>
<dbReference type="PANTHER" id="PTHR30521">
    <property type="entry name" value="DEFERROCHELATASE/PEROXIDASE"/>
    <property type="match status" value="1"/>
</dbReference>
<evidence type="ECO:0000256" key="6">
    <source>
        <dbReference type="ARBA" id="ARBA00023002"/>
    </source>
</evidence>
<organism evidence="16 17">
    <name type="scientific">Segniliparus rotundus (strain ATCC BAA-972 / CDC 1076 / CIP 108378 / DSM 44985 / JCM 13578)</name>
    <dbReference type="NCBI Taxonomy" id="640132"/>
    <lineage>
        <taxon>Bacteria</taxon>
        <taxon>Bacillati</taxon>
        <taxon>Actinomycetota</taxon>
        <taxon>Actinomycetes</taxon>
        <taxon>Mycobacteriales</taxon>
        <taxon>Segniliparaceae</taxon>
        <taxon>Segniliparus</taxon>
    </lineage>
</organism>
<proteinExistence type="inferred from homology"/>
<comment type="function">
    <text evidence="13">Involved in the recovery of exogenous heme iron. Extracts iron from heme while preserving the protoporphyrin ring intact.</text>
</comment>
<dbReference type="NCBIfam" id="TIGR01413">
    <property type="entry name" value="Dyp_perox_fam"/>
    <property type="match status" value="1"/>
</dbReference>
<dbReference type="SUPFAM" id="SSF54909">
    <property type="entry name" value="Dimeric alpha+beta barrel"/>
    <property type="match status" value="1"/>
</dbReference>
<evidence type="ECO:0000259" key="14">
    <source>
        <dbReference type="Pfam" id="PF04261"/>
    </source>
</evidence>
<feature type="domain" description="Dyp-type peroxidase N-terminal" evidence="14">
    <location>
        <begin position="58"/>
        <end position="217"/>
    </location>
</feature>
<dbReference type="Proteomes" id="UP000002247">
    <property type="component" value="Chromosome"/>
</dbReference>
<evidence type="ECO:0000256" key="5">
    <source>
        <dbReference type="ARBA" id="ARBA00022729"/>
    </source>
</evidence>
<dbReference type="GO" id="GO:0046872">
    <property type="term" value="F:metal ion binding"/>
    <property type="evidence" value="ECO:0007669"/>
    <property type="project" value="UniProtKB-KW"/>
</dbReference>
<dbReference type="InterPro" id="IPR048328">
    <property type="entry name" value="Dyp_perox_C"/>
</dbReference>
<dbReference type="AlphaFoldDB" id="D6ZC24"/>
<keyword evidence="4 13" id="KW-0479">Metal-binding</keyword>
<evidence type="ECO:0000313" key="16">
    <source>
        <dbReference type="EMBL" id="ADG97001.1"/>
    </source>
</evidence>
<dbReference type="GO" id="GO:0004325">
    <property type="term" value="F:ferrochelatase activity"/>
    <property type="evidence" value="ECO:0007669"/>
    <property type="project" value="UniProtKB-EC"/>
</dbReference>
<keyword evidence="6 13" id="KW-0560">Oxidoreductase</keyword>
<dbReference type="PANTHER" id="PTHR30521:SF4">
    <property type="entry name" value="DEFERROCHELATASE"/>
    <property type="match status" value="1"/>
</dbReference>
<dbReference type="GO" id="GO:0030313">
    <property type="term" value="C:cell envelope"/>
    <property type="evidence" value="ECO:0007669"/>
    <property type="project" value="UniProtKB-SubCell"/>
</dbReference>
<comment type="similarity">
    <text evidence="9 13">Belongs to the DyP-type peroxidase family.</text>
</comment>
<dbReference type="PROSITE" id="PS51404">
    <property type="entry name" value="DYP_PEROXIDASE"/>
    <property type="match status" value="1"/>
</dbReference>
<dbReference type="GO" id="GO:0020037">
    <property type="term" value="F:heme binding"/>
    <property type="evidence" value="ECO:0007669"/>
    <property type="project" value="InterPro"/>
</dbReference>
<name>D6ZC24_SEGRD</name>
<reference evidence="16 17" key="1">
    <citation type="journal article" date="2010" name="Stand. Genomic Sci.">
        <title>Complete genome sequence of Segniliparus rotundus type strain (CDC 1076).</title>
        <authorList>
            <person name="Sikorski J."/>
            <person name="Lapidus A."/>
            <person name="Copeland A."/>
            <person name="Misra M."/>
            <person name="Glavina Del Rio T."/>
            <person name="Nolan M."/>
            <person name="Lucas S."/>
            <person name="Chen F."/>
            <person name="Tice H."/>
            <person name="Cheng J.F."/>
            <person name="Jando M."/>
            <person name="Schneider S."/>
            <person name="Bruce D."/>
            <person name="Goodwin L."/>
            <person name="Pitluck S."/>
            <person name="Liolios K."/>
            <person name="Mikhailova N."/>
            <person name="Pati A."/>
            <person name="Ivanova N."/>
            <person name="Mavromatis K."/>
            <person name="Chen A."/>
            <person name="Palaniappan K."/>
            <person name="Chertkov O."/>
            <person name="Land M."/>
            <person name="Hauser L."/>
            <person name="Chang Y.J."/>
            <person name="Jeffries C.D."/>
            <person name="Brettin T."/>
            <person name="Detter J.C."/>
            <person name="Han C."/>
            <person name="Rohde M."/>
            <person name="Goker M."/>
            <person name="Bristow J."/>
            <person name="Eisen J.A."/>
            <person name="Markowitz V."/>
            <person name="Hugenholtz P."/>
            <person name="Kyrpides N.C."/>
            <person name="Klenk H.P."/>
        </authorList>
    </citation>
    <scope>NUCLEOTIDE SEQUENCE [LARGE SCALE GENOMIC DNA]</scope>
    <source>
        <strain evidence="17">ATCC BAA-972 / CDC 1076 / CIP 108378 / DSM 44985 / JCM 13578</strain>
    </source>
</reference>
<evidence type="ECO:0000256" key="1">
    <source>
        <dbReference type="ARBA" id="ARBA00004196"/>
    </source>
</evidence>
<dbReference type="RefSeq" id="WP_013137457.1">
    <property type="nucleotide sequence ID" value="NC_014168.1"/>
</dbReference>
<keyword evidence="7 13" id="KW-0408">Iron</keyword>
<comment type="cofactor">
    <cofactor evidence="13">
        <name>heme b</name>
        <dbReference type="ChEBI" id="CHEBI:60344"/>
    </cofactor>
    <text evidence="13">Binds 1 heme b (iron(II)-protoporphyrin IX) group non-covalently per subunit.</text>
</comment>
<dbReference type="NCBIfam" id="TIGR01412">
    <property type="entry name" value="tat_substr_1"/>
    <property type="match status" value="1"/>
</dbReference>
<dbReference type="GO" id="GO:0033212">
    <property type="term" value="P:iron import into cell"/>
    <property type="evidence" value="ECO:0007669"/>
    <property type="project" value="InterPro"/>
</dbReference>
<evidence type="ECO:0000256" key="4">
    <source>
        <dbReference type="ARBA" id="ARBA00022723"/>
    </source>
</evidence>
<gene>
    <name evidence="16" type="ordered locus">Srot_0517</name>
</gene>
<evidence type="ECO:0000259" key="15">
    <source>
        <dbReference type="Pfam" id="PF20628"/>
    </source>
</evidence>
<dbReference type="InterPro" id="IPR006313">
    <property type="entry name" value="EfeB/EfeN"/>
</dbReference>
<dbReference type="GO" id="GO:0005829">
    <property type="term" value="C:cytosol"/>
    <property type="evidence" value="ECO:0007669"/>
    <property type="project" value="TreeGrafter"/>
</dbReference>
<evidence type="ECO:0000256" key="3">
    <source>
        <dbReference type="ARBA" id="ARBA00022617"/>
    </source>
</evidence>
<dbReference type="HOGENOM" id="CLU_039488_2_0_11"/>
<keyword evidence="5" id="KW-0732">Signal</keyword>
<dbReference type="PROSITE" id="PS51318">
    <property type="entry name" value="TAT"/>
    <property type="match status" value="1"/>
</dbReference>
<dbReference type="Pfam" id="PF04261">
    <property type="entry name" value="Dyp_perox_N"/>
    <property type="match status" value="1"/>
</dbReference>
<dbReference type="OrthoDB" id="9781066at2"/>
<dbReference type="eggNOG" id="COG2837">
    <property type="taxonomic scope" value="Bacteria"/>
</dbReference>
<keyword evidence="8" id="KW-0456">Lyase</keyword>
<evidence type="ECO:0000256" key="10">
    <source>
        <dbReference type="ARBA" id="ARBA00033771"/>
    </source>
</evidence>
<evidence type="ECO:0000256" key="2">
    <source>
        <dbReference type="ARBA" id="ARBA00022559"/>
    </source>
</evidence>